<feature type="compositionally biased region" description="Pro residues" evidence="1">
    <location>
        <begin position="132"/>
        <end position="141"/>
    </location>
</feature>
<dbReference type="Proteomes" id="UP000432015">
    <property type="component" value="Unassembled WGS sequence"/>
</dbReference>
<reference evidence="2 3" key="1">
    <citation type="submission" date="2019-11" db="EMBL/GenBank/DDBJ databases">
        <authorList>
            <person name="Cao P."/>
        </authorList>
    </citation>
    <scope>NUCLEOTIDE SEQUENCE [LARGE SCALE GENOMIC DNA]</scope>
    <source>
        <strain evidence="2 3">NEAU-AAG5</strain>
    </source>
</reference>
<dbReference type="RefSeq" id="WP_156218195.1">
    <property type="nucleotide sequence ID" value="NZ_WOFH01000007.1"/>
</dbReference>
<organism evidence="2 3">
    <name type="scientific">Actinomadura litoris</name>
    <dbReference type="NCBI Taxonomy" id="2678616"/>
    <lineage>
        <taxon>Bacteria</taxon>
        <taxon>Bacillati</taxon>
        <taxon>Actinomycetota</taxon>
        <taxon>Actinomycetes</taxon>
        <taxon>Streptosporangiales</taxon>
        <taxon>Thermomonosporaceae</taxon>
        <taxon>Actinomadura</taxon>
    </lineage>
</organism>
<gene>
    <name evidence="2" type="ORF">GNZ18_20710</name>
</gene>
<evidence type="ECO:0000313" key="2">
    <source>
        <dbReference type="EMBL" id="MUN39005.1"/>
    </source>
</evidence>
<comment type="caution">
    <text evidence="2">The sequence shown here is derived from an EMBL/GenBank/DDBJ whole genome shotgun (WGS) entry which is preliminary data.</text>
</comment>
<evidence type="ECO:0000313" key="3">
    <source>
        <dbReference type="Proteomes" id="UP000432015"/>
    </source>
</evidence>
<name>A0A7K1L404_9ACTN</name>
<evidence type="ECO:0000256" key="1">
    <source>
        <dbReference type="SAM" id="MobiDB-lite"/>
    </source>
</evidence>
<proteinExistence type="predicted"/>
<dbReference type="AlphaFoldDB" id="A0A7K1L404"/>
<sequence length="184" mass="20197">MTDAQWERRWPPESRRHLVAWALILLHTLERDGTFTSRYSEGGSIGDTDNDLASLRGIIVALDRDVLPRLHGIREAAVRAHQDRGGSYGQLAAAMNIARSTAPTRADTLAAAQPSPHERWARGLGPLVRPSSPVPAGPAGPPGFHHGDLLRDRHVPRGDLQRGRCVRRGDLPRASRGRRGEVRS</sequence>
<protein>
    <submittedName>
        <fullName evidence="2">Uncharacterized protein</fullName>
    </submittedName>
</protein>
<feature type="region of interest" description="Disordered" evidence="1">
    <location>
        <begin position="126"/>
        <end position="184"/>
    </location>
</feature>
<keyword evidence="3" id="KW-1185">Reference proteome</keyword>
<feature type="compositionally biased region" description="Basic and acidic residues" evidence="1">
    <location>
        <begin position="145"/>
        <end position="184"/>
    </location>
</feature>
<dbReference type="EMBL" id="WOFH01000007">
    <property type="protein sequence ID" value="MUN39005.1"/>
    <property type="molecule type" value="Genomic_DNA"/>
</dbReference>
<accession>A0A7K1L404</accession>